<name>X1FXU5_9ZZZZ</name>
<reference evidence="6" key="1">
    <citation type="journal article" date="2014" name="Front. Microbiol.">
        <title>High frequency of phylogenetically diverse reductive dehalogenase-homologous genes in deep subseafloor sedimentary metagenomes.</title>
        <authorList>
            <person name="Kawai M."/>
            <person name="Futagami T."/>
            <person name="Toyoda A."/>
            <person name="Takaki Y."/>
            <person name="Nishi S."/>
            <person name="Hori S."/>
            <person name="Arai W."/>
            <person name="Tsubouchi T."/>
            <person name="Morono Y."/>
            <person name="Uchiyama I."/>
            <person name="Ito T."/>
            <person name="Fujiyama A."/>
            <person name="Inagaki F."/>
            <person name="Takami H."/>
        </authorList>
    </citation>
    <scope>NUCLEOTIDE SEQUENCE</scope>
    <source>
        <strain evidence="6">Expedition CK06-06</strain>
    </source>
</reference>
<dbReference type="InterPro" id="IPR016102">
    <property type="entry name" value="Succinyl-CoA_synth-like"/>
</dbReference>
<dbReference type="InterPro" id="IPR003781">
    <property type="entry name" value="CoA-bd"/>
</dbReference>
<evidence type="ECO:0000256" key="2">
    <source>
        <dbReference type="ARBA" id="ARBA00022741"/>
    </source>
</evidence>
<keyword evidence="1" id="KW-0436">Ligase</keyword>
<keyword evidence="3" id="KW-0067">ATP-binding</keyword>
<evidence type="ECO:0000259" key="5">
    <source>
        <dbReference type="Pfam" id="PF13607"/>
    </source>
</evidence>
<dbReference type="GO" id="GO:0005524">
    <property type="term" value="F:ATP binding"/>
    <property type="evidence" value="ECO:0007669"/>
    <property type="project" value="UniProtKB-KW"/>
</dbReference>
<dbReference type="InterPro" id="IPR051538">
    <property type="entry name" value="Acyl-CoA_Synth/Transferase"/>
</dbReference>
<gene>
    <name evidence="6" type="ORF">S03H2_33676</name>
</gene>
<protein>
    <recommendedName>
        <fullName evidence="7">CoA-binding domain-containing protein</fullName>
    </recommendedName>
</protein>
<dbReference type="PANTHER" id="PTHR43334:SF1">
    <property type="entry name" value="3-HYDROXYPROPIONATE--COA LIGASE [ADP-FORMING]"/>
    <property type="match status" value="1"/>
</dbReference>
<feature type="non-terminal residue" evidence="6">
    <location>
        <position position="1"/>
    </location>
</feature>
<dbReference type="Gene3D" id="3.40.50.261">
    <property type="entry name" value="Succinyl-CoA synthetase domains"/>
    <property type="match status" value="2"/>
</dbReference>
<sequence>YPVAPGKSYIEGVKAYRYVLDIPDVIDLAIVVFPANVCDRALAQCAEKGVKAAIIISAGFREVGPAGVERERKVKDICAEHGIALIGPNCLGVINTDPAVALNASFARKMPAEGRIGFLSQSGALCTAVLDYARDKAIGFSKFVSFGNKAGITEIDLIHYLRADPRTDVILLYLEELRNGRGLIEAARKVTRGPGGKPILAIKSGRTPQGANAAASHTGSLAGQDAICDAVFRQAGIIRVNNMDELFNSAIMLAYQPMPAGNRLAIVTNAGGPGVMATDSAVSVGL</sequence>
<dbReference type="Pfam" id="PF13380">
    <property type="entry name" value="CoA_binding_2"/>
    <property type="match status" value="1"/>
</dbReference>
<dbReference type="EMBL" id="BARU01020512">
    <property type="protein sequence ID" value="GAH49827.1"/>
    <property type="molecule type" value="Genomic_DNA"/>
</dbReference>
<feature type="domain" description="CoA-binding" evidence="4">
    <location>
        <begin position="1"/>
        <end position="95"/>
    </location>
</feature>
<proteinExistence type="predicted"/>
<feature type="domain" description="Succinyl-CoA synthetase-like flavodoxin" evidence="5">
    <location>
        <begin position="113"/>
        <end position="251"/>
    </location>
</feature>
<dbReference type="PANTHER" id="PTHR43334">
    <property type="entry name" value="ACETATE--COA LIGASE [ADP-FORMING]"/>
    <property type="match status" value="1"/>
</dbReference>
<evidence type="ECO:0000259" key="4">
    <source>
        <dbReference type="Pfam" id="PF13380"/>
    </source>
</evidence>
<evidence type="ECO:0000256" key="1">
    <source>
        <dbReference type="ARBA" id="ARBA00022598"/>
    </source>
</evidence>
<dbReference type="Gene3D" id="3.40.50.720">
    <property type="entry name" value="NAD(P)-binding Rossmann-like Domain"/>
    <property type="match status" value="1"/>
</dbReference>
<evidence type="ECO:0000256" key="3">
    <source>
        <dbReference type="ARBA" id="ARBA00022840"/>
    </source>
</evidence>
<feature type="non-terminal residue" evidence="6">
    <location>
        <position position="286"/>
    </location>
</feature>
<dbReference type="SUPFAM" id="SSF52210">
    <property type="entry name" value="Succinyl-CoA synthetase domains"/>
    <property type="match status" value="2"/>
</dbReference>
<dbReference type="InterPro" id="IPR036291">
    <property type="entry name" value="NAD(P)-bd_dom_sf"/>
</dbReference>
<keyword evidence="2" id="KW-0547">Nucleotide-binding</keyword>
<dbReference type="AlphaFoldDB" id="X1FXU5"/>
<comment type="caution">
    <text evidence="6">The sequence shown here is derived from an EMBL/GenBank/DDBJ whole genome shotgun (WGS) entry which is preliminary data.</text>
</comment>
<evidence type="ECO:0008006" key="7">
    <source>
        <dbReference type="Google" id="ProtNLM"/>
    </source>
</evidence>
<dbReference type="InterPro" id="IPR032875">
    <property type="entry name" value="Succ_CoA_lig_flav_dom"/>
</dbReference>
<dbReference type="GO" id="GO:0016874">
    <property type="term" value="F:ligase activity"/>
    <property type="evidence" value="ECO:0007669"/>
    <property type="project" value="UniProtKB-KW"/>
</dbReference>
<accession>X1FXU5</accession>
<dbReference type="Pfam" id="PF13607">
    <property type="entry name" value="Succ_CoA_lig"/>
    <property type="match status" value="1"/>
</dbReference>
<dbReference type="SUPFAM" id="SSF51735">
    <property type="entry name" value="NAD(P)-binding Rossmann-fold domains"/>
    <property type="match status" value="1"/>
</dbReference>
<evidence type="ECO:0000313" key="6">
    <source>
        <dbReference type="EMBL" id="GAH49827.1"/>
    </source>
</evidence>
<organism evidence="6">
    <name type="scientific">marine sediment metagenome</name>
    <dbReference type="NCBI Taxonomy" id="412755"/>
    <lineage>
        <taxon>unclassified sequences</taxon>
        <taxon>metagenomes</taxon>
        <taxon>ecological metagenomes</taxon>
    </lineage>
</organism>